<reference evidence="1" key="1">
    <citation type="journal article" date="2015" name="J. Antibiot.">
        <title>Novel thioviridamide derivative--JBIR-140: heterologous expression of the gene cluster for thioviridamide biosynthesis.</title>
        <authorList>
            <person name="Izumikawa M."/>
            <person name="Kozone I."/>
            <person name="Hashimoto J."/>
            <person name="Kagaya N."/>
            <person name="Takagi M."/>
            <person name="Koiwai H."/>
            <person name="Komatsu M."/>
            <person name="Fujie M."/>
            <person name="Satoh N."/>
            <person name="Ikeda H."/>
            <person name="Shin-ya K."/>
        </authorList>
    </citation>
    <scope>NUCLEOTIDE SEQUENCE</scope>
    <source>
        <strain evidence="1">NA05001</strain>
    </source>
</reference>
<reference evidence="1" key="2">
    <citation type="submission" date="2019-03" db="EMBL/GenBank/DDBJ databases">
        <authorList>
            <person name="Ikeda H."/>
            <person name="Shin-ya K."/>
        </authorList>
    </citation>
    <scope>NUCLEOTIDE SEQUENCE</scope>
    <source>
        <strain evidence="1">NA05001</strain>
    </source>
</reference>
<dbReference type="AlphaFoldDB" id="A0A455VKK9"/>
<proteinExistence type="predicted"/>
<dbReference type="EMBL" id="LC466032">
    <property type="protein sequence ID" value="BBI93404.1"/>
    <property type="molecule type" value="Genomic_DNA"/>
</dbReference>
<protein>
    <submittedName>
        <fullName evidence="1">Uncharacterized protein</fullName>
    </submittedName>
</protein>
<dbReference type="Pfam" id="PF17914">
    <property type="entry name" value="HopA1"/>
    <property type="match status" value="1"/>
</dbReference>
<organism evidence="1">
    <name type="scientific">Streptomyces olivoviridis</name>
    <dbReference type="NCBI Taxonomy" id="67338"/>
    <lineage>
        <taxon>Bacteria</taxon>
        <taxon>Bacillati</taxon>
        <taxon>Actinomycetota</taxon>
        <taxon>Actinomycetes</taxon>
        <taxon>Kitasatosporales</taxon>
        <taxon>Streptomycetaceae</taxon>
        <taxon>Streptomyces</taxon>
    </lineage>
</organism>
<dbReference type="InterPro" id="IPR040871">
    <property type="entry name" value="HopA1"/>
</dbReference>
<name>A0A455VKK9_9ACTN</name>
<accession>A0A455VKK9</accession>
<gene>
    <name evidence="1" type="primary">tvaD</name>
</gene>
<sequence>MVTDAARDAFRDRLRLIYNEVRIDDGTIVHSRLGRLRESPDLETKGAPLLSHLWRLIYLCYHAGDERASRLLVDGSRATTSIQAWEEPAAVTRMEAAHASRWTLSRGWTVVDRGALIRAARSGVQLSCRPDEVEEADGDGQIALRMPATQRYTLSGWLVLHGELGSGRPDHVFVRHYLSLHDVGSAVRAIHALSAKLNQARVRYHIKVANNAVSLRRRDAFIIYSEEHSAPLVEPIVCDAVESGLVDASYTMPLFAEQVAPGWSTAVESRHQDPSLSYGQACARATSLGVIEAWERGARTFADWYAAVSEQFEASGIGPLRSHRPGGAP</sequence>
<evidence type="ECO:0000313" key="1">
    <source>
        <dbReference type="EMBL" id="BBI93404.1"/>
    </source>
</evidence>